<dbReference type="Pfam" id="PF11767">
    <property type="entry name" value="SET_assoc"/>
    <property type="match status" value="1"/>
</dbReference>
<feature type="compositionally biased region" description="Low complexity" evidence="2">
    <location>
        <begin position="255"/>
        <end position="268"/>
    </location>
</feature>
<evidence type="ECO:0000256" key="2">
    <source>
        <dbReference type="SAM" id="MobiDB-lite"/>
    </source>
</evidence>
<feature type="region of interest" description="Disordered" evidence="2">
    <location>
        <begin position="345"/>
        <end position="384"/>
    </location>
</feature>
<protein>
    <recommendedName>
        <fullName evidence="3">RRM domain-containing protein</fullName>
    </recommendedName>
</protein>
<feature type="region of interest" description="Disordered" evidence="2">
    <location>
        <begin position="165"/>
        <end position="331"/>
    </location>
</feature>
<sequence length="597" mass="65298">MRGVRRCCRRGGLREGEVEVRDPRRDKSLRRPTPFRVGRSELVKIEYEFDKDSTGPPPPTSILLTQFSPLTPNHALRRHFSQHGPVLSFEAQIDKENGSALGILFVRYATHEEARRCVEREHGRRGGIMGMGGVGLKLGEVEEWKVVLDGDGGKLKAVLRELEDRKRRDREDRRRGAVGVGVGAPVTNGVGAAATPAVTLSGTGTPASGMQSPAQPRKGSAPTTIPQRPTPAVNPKHPTLPPRPVVGPPPDKLDSNSTNTANNNNNNKDNSEKKDLPPIPPPKVNDALVKARAEAMKQRAPAASASASASVKGTTTGPASLSLSVGQRGRGLLPTTKYGAYQASPMMLSRSPSPGAGGESDAPAGKGKGPKSAADREREHQEVVRELAKSGHDHVKILGSAQLVKVVREEDVRAFFGAFTVDKVLKDHTGLYVTFDKAGTAHRATTVLAANQLAFQQVTLTAHPPPLYVPPAAEKTHWTESELLVEAQKMILEELKSLLEKDISDRIVQQDLKALWQEERSKGPGAREQKPLEKKGLKGLSFRRPKEVVEEKEEPEPELEDEEEEEEEVEELEVERPKKKRKTEGLRQKTARRRRSP</sequence>
<feature type="compositionally biased region" description="Low complexity" evidence="2">
    <location>
        <begin position="183"/>
        <end position="194"/>
    </location>
</feature>
<accession>A0A067T4Q6</accession>
<feature type="region of interest" description="Disordered" evidence="2">
    <location>
        <begin position="519"/>
        <end position="597"/>
    </location>
</feature>
<gene>
    <name evidence="4" type="ORF">GALMADRAFT_566958</name>
</gene>
<dbReference type="InterPro" id="IPR024636">
    <property type="entry name" value="SET_assoc"/>
</dbReference>
<dbReference type="Proteomes" id="UP000027222">
    <property type="component" value="Unassembled WGS sequence"/>
</dbReference>
<dbReference type="InterPro" id="IPR000504">
    <property type="entry name" value="RRM_dom"/>
</dbReference>
<evidence type="ECO:0000313" key="4">
    <source>
        <dbReference type="EMBL" id="KDR74904.1"/>
    </source>
</evidence>
<evidence type="ECO:0000256" key="1">
    <source>
        <dbReference type="PROSITE-ProRule" id="PRU00176"/>
    </source>
</evidence>
<organism evidence="4 5">
    <name type="scientific">Galerina marginata (strain CBS 339.88)</name>
    <dbReference type="NCBI Taxonomy" id="685588"/>
    <lineage>
        <taxon>Eukaryota</taxon>
        <taxon>Fungi</taxon>
        <taxon>Dikarya</taxon>
        <taxon>Basidiomycota</taxon>
        <taxon>Agaricomycotina</taxon>
        <taxon>Agaricomycetes</taxon>
        <taxon>Agaricomycetidae</taxon>
        <taxon>Agaricales</taxon>
        <taxon>Agaricineae</taxon>
        <taxon>Strophariaceae</taxon>
        <taxon>Galerina</taxon>
    </lineage>
</organism>
<name>A0A067T4Q6_GALM3</name>
<evidence type="ECO:0000259" key="3">
    <source>
        <dbReference type="PROSITE" id="PS50102"/>
    </source>
</evidence>
<keyword evidence="5" id="KW-1185">Reference proteome</keyword>
<feature type="compositionally biased region" description="Polar residues" evidence="2">
    <location>
        <begin position="198"/>
        <end position="214"/>
    </location>
</feature>
<feature type="compositionally biased region" description="Acidic residues" evidence="2">
    <location>
        <begin position="550"/>
        <end position="573"/>
    </location>
</feature>
<dbReference type="GO" id="GO:0003723">
    <property type="term" value="F:RNA binding"/>
    <property type="evidence" value="ECO:0007669"/>
    <property type="project" value="UniProtKB-UniRule"/>
</dbReference>
<proteinExistence type="predicted"/>
<dbReference type="AlphaFoldDB" id="A0A067T4Q6"/>
<feature type="compositionally biased region" description="Low complexity" evidence="2">
    <location>
        <begin position="300"/>
        <end position="310"/>
    </location>
</feature>
<dbReference type="SMART" id="SM00360">
    <property type="entry name" value="RRM"/>
    <property type="match status" value="1"/>
</dbReference>
<dbReference type="Pfam" id="PF00076">
    <property type="entry name" value="RRM_1"/>
    <property type="match status" value="1"/>
</dbReference>
<feature type="domain" description="RRM" evidence="3">
    <location>
        <begin position="60"/>
        <end position="143"/>
    </location>
</feature>
<dbReference type="OrthoDB" id="3070677at2759"/>
<dbReference type="EMBL" id="KL142382">
    <property type="protein sequence ID" value="KDR74904.1"/>
    <property type="molecule type" value="Genomic_DNA"/>
</dbReference>
<feature type="compositionally biased region" description="Pro residues" evidence="2">
    <location>
        <begin position="238"/>
        <end position="250"/>
    </location>
</feature>
<dbReference type="PROSITE" id="PS50102">
    <property type="entry name" value="RRM"/>
    <property type="match status" value="1"/>
</dbReference>
<dbReference type="HOGENOM" id="CLU_457116_0_0_1"/>
<feature type="compositionally biased region" description="Basic and acidic residues" evidence="2">
    <location>
        <begin position="165"/>
        <end position="175"/>
    </location>
</feature>
<dbReference type="CDD" id="cd00590">
    <property type="entry name" value="RRM_SF"/>
    <property type="match status" value="1"/>
</dbReference>
<feature type="compositionally biased region" description="Basic and acidic residues" evidence="2">
    <location>
        <begin position="519"/>
        <end position="536"/>
    </location>
</feature>
<feature type="compositionally biased region" description="Basic and acidic residues" evidence="2">
    <location>
        <begin position="373"/>
        <end position="384"/>
    </location>
</feature>
<dbReference type="STRING" id="685588.A0A067T4Q6"/>
<evidence type="ECO:0000313" key="5">
    <source>
        <dbReference type="Proteomes" id="UP000027222"/>
    </source>
</evidence>
<dbReference type="SUPFAM" id="SSF54928">
    <property type="entry name" value="RNA-binding domain, RBD"/>
    <property type="match status" value="1"/>
</dbReference>
<dbReference type="Gene3D" id="3.30.70.330">
    <property type="match status" value="1"/>
</dbReference>
<keyword evidence="1" id="KW-0694">RNA-binding</keyword>
<reference evidence="5" key="1">
    <citation type="journal article" date="2014" name="Proc. Natl. Acad. Sci. U.S.A.">
        <title>Extensive sampling of basidiomycete genomes demonstrates inadequacy of the white-rot/brown-rot paradigm for wood decay fungi.</title>
        <authorList>
            <person name="Riley R."/>
            <person name="Salamov A.A."/>
            <person name="Brown D.W."/>
            <person name="Nagy L.G."/>
            <person name="Floudas D."/>
            <person name="Held B.W."/>
            <person name="Levasseur A."/>
            <person name="Lombard V."/>
            <person name="Morin E."/>
            <person name="Otillar R."/>
            <person name="Lindquist E.A."/>
            <person name="Sun H."/>
            <person name="LaButti K.M."/>
            <person name="Schmutz J."/>
            <person name="Jabbour D."/>
            <person name="Luo H."/>
            <person name="Baker S.E."/>
            <person name="Pisabarro A.G."/>
            <person name="Walton J.D."/>
            <person name="Blanchette R.A."/>
            <person name="Henrissat B."/>
            <person name="Martin F."/>
            <person name="Cullen D."/>
            <person name="Hibbett D.S."/>
            <person name="Grigoriev I.V."/>
        </authorList>
    </citation>
    <scope>NUCLEOTIDE SEQUENCE [LARGE SCALE GENOMIC DNA]</scope>
    <source>
        <strain evidence="5">CBS 339.88</strain>
    </source>
</reference>
<dbReference type="InterPro" id="IPR012677">
    <property type="entry name" value="Nucleotide-bd_a/b_plait_sf"/>
</dbReference>
<dbReference type="InterPro" id="IPR035979">
    <property type="entry name" value="RBD_domain_sf"/>
</dbReference>
<feature type="compositionally biased region" description="Polar residues" evidence="2">
    <location>
        <begin position="311"/>
        <end position="325"/>
    </location>
</feature>